<protein>
    <recommendedName>
        <fullName evidence="2">F-box domain-containing protein</fullName>
    </recommendedName>
</protein>
<name>A0ABP1DP68_9APHY</name>
<accession>A0ABP1DP68</accession>
<proteinExistence type="predicted"/>
<dbReference type="SUPFAM" id="SSF81383">
    <property type="entry name" value="F-box domain"/>
    <property type="match status" value="1"/>
</dbReference>
<dbReference type="SUPFAM" id="SSF52047">
    <property type="entry name" value="RNI-like"/>
    <property type="match status" value="1"/>
</dbReference>
<evidence type="ECO:0000259" key="2">
    <source>
        <dbReference type="Pfam" id="PF12937"/>
    </source>
</evidence>
<feature type="domain" description="F-box" evidence="2">
    <location>
        <begin position="31"/>
        <end position="74"/>
    </location>
</feature>
<evidence type="ECO:0000313" key="3">
    <source>
        <dbReference type="EMBL" id="CAL1708537.1"/>
    </source>
</evidence>
<dbReference type="InterPro" id="IPR001810">
    <property type="entry name" value="F-box_dom"/>
</dbReference>
<dbReference type="InterPro" id="IPR036047">
    <property type="entry name" value="F-box-like_dom_sf"/>
</dbReference>
<organism evidence="3 4">
    <name type="scientific">Somion occarium</name>
    <dbReference type="NCBI Taxonomy" id="3059160"/>
    <lineage>
        <taxon>Eukaryota</taxon>
        <taxon>Fungi</taxon>
        <taxon>Dikarya</taxon>
        <taxon>Basidiomycota</taxon>
        <taxon>Agaricomycotina</taxon>
        <taxon>Agaricomycetes</taxon>
        <taxon>Polyporales</taxon>
        <taxon>Cerrenaceae</taxon>
        <taxon>Somion</taxon>
    </lineage>
</organism>
<feature type="region of interest" description="Disordered" evidence="1">
    <location>
        <begin position="235"/>
        <end position="256"/>
    </location>
</feature>
<keyword evidence="4" id="KW-1185">Reference proteome</keyword>
<dbReference type="Proteomes" id="UP001497453">
    <property type="component" value="Chromosome 5"/>
</dbReference>
<dbReference type="EMBL" id="OZ037948">
    <property type="protein sequence ID" value="CAL1708537.1"/>
    <property type="molecule type" value="Genomic_DNA"/>
</dbReference>
<sequence length="526" mass="59724">MSHAKRSRRSRKAGNVIERVQAYHADTAFPLPVELVDIVFGYLWRTPKALRACALTCRSWHSTARPHIFRNIILRGQPSINALVEAISADCTVAYWIREVRLYGYDSRMTGAPPHDPAPPFWQHCFPAVFTPRLPKLTSIEFHSWKHVLTELPEKECFINWLSELEELTGVRKLTLTNCQFDERSLTALACAFPNLVDVHFHGTSVLGPDSFHFPLQQIIQQIFQLVPNFFGNQNAPNNGPLPPNPAPVPPHPVHHANVNVNPHPHPHLHPHPFNPPQQFFHHPLPGIQGAIPIVHNVPMGPILLNPHPLPPPQDGVVFPSLHPNPKLRTLQIHRPEKAWSMFKFSDLSNWVKPEEIAQSLKRLDAIGDLNSLAHFLTGLGAEPALERLELCVRYHVQDAIHAGLDLSQLSNLTTLHIRIRALDDNRVPTILHILGQLNAPRLRRIALHTSFRYYRQFRPETYVELDACLATPKFKHLEEFLLIYVGALTPSKVVQRARAVFPLAAERNILKVTKYPDSWCQEGED</sequence>
<evidence type="ECO:0000313" key="4">
    <source>
        <dbReference type="Proteomes" id="UP001497453"/>
    </source>
</evidence>
<dbReference type="CDD" id="cd09917">
    <property type="entry name" value="F-box_SF"/>
    <property type="match status" value="1"/>
</dbReference>
<gene>
    <name evidence="3" type="ORF">GFSPODELE1_LOCUS6890</name>
</gene>
<feature type="compositionally biased region" description="Pro residues" evidence="1">
    <location>
        <begin position="240"/>
        <end position="252"/>
    </location>
</feature>
<reference evidence="4" key="1">
    <citation type="submission" date="2024-04" db="EMBL/GenBank/DDBJ databases">
        <authorList>
            <person name="Shaw F."/>
            <person name="Minotto A."/>
        </authorList>
    </citation>
    <scope>NUCLEOTIDE SEQUENCE [LARGE SCALE GENOMIC DNA]</scope>
</reference>
<dbReference type="Pfam" id="PF12937">
    <property type="entry name" value="F-box-like"/>
    <property type="match status" value="1"/>
</dbReference>
<evidence type="ECO:0000256" key="1">
    <source>
        <dbReference type="SAM" id="MobiDB-lite"/>
    </source>
</evidence>